<dbReference type="AlphaFoldDB" id="A0A4S4LXC7"/>
<gene>
    <name evidence="1" type="ORF">EW146_g3701</name>
</gene>
<proteinExistence type="predicted"/>
<dbReference type="Proteomes" id="UP000310158">
    <property type="component" value="Unassembled WGS sequence"/>
</dbReference>
<name>A0A4S4LXC7_9AGAM</name>
<reference evidence="1 2" key="1">
    <citation type="submission" date="2019-02" db="EMBL/GenBank/DDBJ databases">
        <title>Genome sequencing of the rare red list fungi Bondarzewia mesenterica.</title>
        <authorList>
            <person name="Buettner E."/>
            <person name="Kellner H."/>
        </authorList>
    </citation>
    <scope>NUCLEOTIDE SEQUENCE [LARGE SCALE GENOMIC DNA]</scope>
    <source>
        <strain evidence="1 2">DSM 108281</strain>
    </source>
</reference>
<protein>
    <submittedName>
        <fullName evidence="1">Uncharacterized protein</fullName>
    </submittedName>
</protein>
<evidence type="ECO:0000313" key="2">
    <source>
        <dbReference type="Proteomes" id="UP000310158"/>
    </source>
</evidence>
<evidence type="ECO:0000313" key="1">
    <source>
        <dbReference type="EMBL" id="THH17055.1"/>
    </source>
</evidence>
<comment type="caution">
    <text evidence="1">The sequence shown here is derived from an EMBL/GenBank/DDBJ whole genome shotgun (WGS) entry which is preliminary data.</text>
</comment>
<organism evidence="1 2">
    <name type="scientific">Bondarzewia mesenterica</name>
    <dbReference type="NCBI Taxonomy" id="1095465"/>
    <lineage>
        <taxon>Eukaryota</taxon>
        <taxon>Fungi</taxon>
        <taxon>Dikarya</taxon>
        <taxon>Basidiomycota</taxon>
        <taxon>Agaricomycotina</taxon>
        <taxon>Agaricomycetes</taxon>
        <taxon>Russulales</taxon>
        <taxon>Bondarzewiaceae</taxon>
        <taxon>Bondarzewia</taxon>
    </lineage>
</organism>
<sequence length="211" mass="23603">MSNITPSTEFASVQIRQRPDVPERSRFRAGIKLKIARASQFHSKTLNTFMHVYSVRAGLEVEQLARMHQLRENDRTSHVDTTTPTTVAIAFAETLEPESLSLQEPSIPAPCRRHDDEDLRTSTPVSASAMNACFRHSFDCDCEAARWSSAKGRAFPFGSASMRVAVDSDHSKCFVWCVLCDLLGIPILIRVPPLTYRFARMAPSHTANIKP</sequence>
<accession>A0A4S4LXC7</accession>
<keyword evidence="2" id="KW-1185">Reference proteome</keyword>
<dbReference type="EMBL" id="SGPL01000129">
    <property type="protein sequence ID" value="THH17055.1"/>
    <property type="molecule type" value="Genomic_DNA"/>
</dbReference>